<proteinExistence type="predicted"/>
<keyword evidence="2" id="KW-1185">Reference proteome</keyword>
<dbReference type="InParanoid" id="A0A0H2RE24"/>
<protein>
    <submittedName>
        <fullName evidence="1">Uncharacterized protein</fullName>
    </submittedName>
</protein>
<reference evidence="1 2" key="1">
    <citation type="submission" date="2015-04" db="EMBL/GenBank/DDBJ databases">
        <title>Complete genome sequence of Schizopora paradoxa KUC8140, a cosmopolitan wood degrader in East Asia.</title>
        <authorList>
            <consortium name="DOE Joint Genome Institute"/>
            <person name="Min B."/>
            <person name="Park H."/>
            <person name="Jang Y."/>
            <person name="Kim J.-J."/>
            <person name="Kim K.H."/>
            <person name="Pangilinan J."/>
            <person name="Lipzen A."/>
            <person name="Riley R."/>
            <person name="Grigoriev I.V."/>
            <person name="Spatafora J.W."/>
            <person name="Choi I.-G."/>
        </authorList>
    </citation>
    <scope>NUCLEOTIDE SEQUENCE [LARGE SCALE GENOMIC DNA]</scope>
    <source>
        <strain evidence="1 2">KUC8140</strain>
    </source>
</reference>
<evidence type="ECO:0000313" key="1">
    <source>
        <dbReference type="EMBL" id="KLO07783.1"/>
    </source>
</evidence>
<dbReference type="EMBL" id="KQ086121">
    <property type="protein sequence ID" value="KLO07783.1"/>
    <property type="molecule type" value="Genomic_DNA"/>
</dbReference>
<dbReference type="AlphaFoldDB" id="A0A0H2RE24"/>
<organism evidence="1 2">
    <name type="scientific">Schizopora paradoxa</name>
    <dbReference type="NCBI Taxonomy" id="27342"/>
    <lineage>
        <taxon>Eukaryota</taxon>
        <taxon>Fungi</taxon>
        <taxon>Dikarya</taxon>
        <taxon>Basidiomycota</taxon>
        <taxon>Agaricomycotina</taxon>
        <taxon>Agaricomycetes</taxon>
        <taxon>Hymenochaetales</taxon>
        <taxon>Schizoporaceae</taxon>
        <taxon>Schizopora</taxon>
    </lineage>
</organism>
<sequence>MSTQFRAMRTIEIKLSDRFAFPLHSEPSKKLGLREIQSIQTISSTKSRRKLDASISLQRRAKRAAKRLSGWAWTLRDEGQDNLRKHTLRRIYGGRSSGNYLMQQRASVTSSTFQCVYELDGNKQRYEGNIGARLLASGLDDEFSSHDPKVRMGTRDVGTLGPTVILPLDTYTFVGLEPERTFDWDAMVTLSAFDEVIVIKVIEVKARHSLSSTTKV</sequence>
<name>A0A0H2RE24_9AGAM</name>
<gene>
    <name evidence="1" type="ORF">SCHPADRAFT_894393</name>
</gene>
<dbReference type="Proteomes" id="UP000053477">
    <property type="component" value="Unassembled WGS sequence"/>
</dbReference>
<accession>A0A0H2RE24</accession>
<evidence type="ECO:0000313" key="2">
    <source>
        <dbReference type="Proteomes" id="UP000053477"/>
    </source>
</evidence>